<protein>
    <submittedName>
        <fullName evidence="6">Uncharacterized protein</fullName>
    </submittedName>
</protein>
<dbReference type="PANTHER" id="PTHR48021">
    <property type="match status" value="1"/>
</dbReference>
<feature type="transmembrane region" description="Helical" evidence="5">
    <location>
        <begin position="306"/>
        <end position="331"/>
    </location>
</feature>
<comment type="caution">
    <text evidence="6">The sequence shown here is derived from an EMBL/GenBank/DDBJ whole genome shotgun (WGS) entry which is preliminary data.</text>
</comment>
<evidence type="ECO:0000313" key="7">
    <source>
        <dbReference type="Proteomes" id="UP001233999"/>
    </source>
</evidence>
<evidence type="ECO:0000256" key="3">
    <source>
        <dbReference type="ARBA" id="ARBA00022989"/>
    </source>
</evidence>
<dbReference type="InterPro" id="IPR050549">
    <property type="entry name" value="MFS_Trehalose_Transporter"/>
</dbReference>
<sequence length="473" mass="53003">MSPLQHETYHRPEEAIPIVEKNKIISTAVYNVTTYENKVYDEEEPADIESEPTSGMRSLTRQPTRSLHPSIVIHSNSVRGLSSKLFSVFYYIFYIYQFFLSGVYTIAIPVGCLVGGFLMTYLGRKLTIQIGFVIFLPGWLIICFAQNHAMIFVGIIIDGFAKGLTAGAPIVLLDELADPKVRESPIWLARNGKTIAAERALNWIWGPNRETEAKNDLDMILRIIRSEEKEKEESNSSNWRMIFTARVMKPFLIIHAFNLFQIICGTNLLIFFSLTIMQQIEGIQGVAEVDGMDSKLSTVLISTVRVIFMIVACVLLFLIGRPLTLGVFLYIQTTSPMEFTGTSWVAIALVLSFVATNTIGFFVLPSVMMGEILPGKIRSLACGYIYAINDVGMCFTIKSFPSMSESLGAHGVFWMFGIASVACTLLVFLLVPETQGKSLEQIENYFAESNILWLTRRRNQSSPLVKRSTKVIS</sequence>
<dbReference type="InterPro" id="IPR005828">
    <property type="entry name" value="MFS_sugar_transport-like"/>
</dbReference>
<dbReference type="Proteomes" id="UP001233999">
    <property type="component" value="Unassembled WGS sequence"/>
</dbReference>
<feature type="transmembrane region" description="Helical" evidence="5">
    <location>
        <begin position="380"/>
        <end position="400"/>
    </location>
</feature>
<dbReference type="InterPro" id="IPR005829">
    <property type="entry name" value="Sugar_transporter_CS"/>
</dbReference>
<evidence type="ECO:0000313" key="6">
    <source>
        <dbReference type="EMBL" id="KAJ9590274.1"/>
    </source>
</evidence>
<dbReference type="Gene3D" id="1.20.1250.20">
    <property type="entry name" value="MFS general substrate transporter like domains"/>
    <property type="match status" value="2"/>
</dbReference>
<dbReference type="GO" id="GO:0022857">
    <property type="term" value="F:transmembrane transporter activity"/>
    <property type="evidence" value="ECO:0007669"/>
    <property type="project" value="InterPro"/>
</dbReference>
<feature type="transmembrane region" description="Helical" evidence="5">
    <location>
        <begin position="130"/>
        <end position="157"/>
    </location>
</feature>
<evidence type="ECO:0000256" key="5">
    <source>
        <dbReference type="SAM" id="Phobius"/>
    </source>
</evidence>
<comment type="subcellular location">
    <subcellularLocation>
        <location evidence="1">Membrane</location>
        <topology evidence="1">Multi-pass membrane protein</topology>
    </subcellularLocation>
</comment>
<proteinExistence type="predicted"/>
<accession>A0AAD8A0K4</accession>
<evidence type="ECO:0000256" key="4">
    <source>
        <dbReference type="ARBA" id="ARBA00023136"/>
    </source>
</evidence>
<dbReference type="SUPFAM" id="SSF103473">
    <property type="entry name" value="MFS general substrate transporter"/>
    <property type="match status" value="1"/>
</dbReference>
<keyword evidence="4 5" id="KW-0472">Membrane</keyword>
<reference evidence="6" key="2">
    <citation type="submission" date="2023-05" db="EMBL/GenBank/DDBJ databases">
        <authorList>
            <person name="Fouks B."/>
        </authorList>
    </citation>
    <scope>NUCLEOTIDE SEQUENCE</scope>
    <source>
        <strain evidence="6">Stay&amp;Tobe</strain>
        <tissue evidence="6">Testes</tissue>
    </source>
</reference>
<reference evidence="6" key="1">
    <citation type="journal article" date="2023" name="IScience">
        <title>Live-bearing cockroach genome reveals convergent evolutionary mechanisms linked to viviparity in insects and beyond.</title>
        <authorList>
            <person name="Fouks B."/>
            <person name="Harrison M.C."/>
            <person name="Mikhailova A.A."/>
            <person name="Marchal E."/>
            <person name="English S."/>
            <person name="Carruthers M."/>
            <person name="Jennings E.C."/>
            <person name="Chiamaka E.L."/>
            <person name="Frigard R.A."/>
            <person name="Pippel M."/>
            <person name="Attardo G.M."/>
            <person name="Benoit J.B."/>
            <person name="Bornberg-Bauer E."/>
            <person name="Tobe S.S."/>
        </authorList>
    </citation>
    <scope>NUCLEOTIDE SEQUENCE</scope>
    <source>
        <strain evidence="6">Stay&amp;Tobe</strain>
    </source>
</reference>
<feature type="transmembrane region" description="Helical" evidence="5">
    <location>
        <begin position="343"/>
        <end position="368"/>
    </location>
</feature>
<keyword evidence="3 5" id="KW-1133">Transmembrane helix</keyword>
<feature type="transmembrane region" description="Helical" evidence="5">
    <location>
        <begin position="88"/>
        <end position="118"/>
    </location>
</feature>
<dbReference type="PANTHER" id="PTHR48021:SF7">
    <property type="entry name" value="RH09188P"/>
    <property type="match status" value="1"/>
</dbReference>
<dbReference type="AlphaFoldDB" id="A0AAD8A0K4"/>
<dbReference type="InterPro" id="IPR036259">
    <property type="entry name" value="MFS_trans_sf"/>
</dbReference>
<dbReference type="GO" id="GO:0016020">
    <property type="term" value="C:membrane"/>
    <property type="evidence" value="ECO:0007669"/>
    <property type="project" value="UniProtKB-SubCell"/>
</dbReference>
<dbReference type="Pfam" id="PF00083">
    <property type="entry name" value="Sugar_tr"/>
    <property type="match status" value="1"/>
</dbReference>
<evidence type="ECO:0000256" key="2">
    <source>
        <dbReference type="ARBA" id="ARBA00022692"/>
    </source>
</evidence>
<keyword evidence="2 5" id="KW-0812">Transmembrane</keyword>
<keyword evidence="7" id="KW-1185">Reference proteome</keyword>
<dbReference type="PROSITE" id="PS00217">
    <property type="entry name" value="SUGAR_TRANSPORT_2"/>
    <property type="match status" value="1"/>
</dbReference>
<feature type="transmembrane region" description="Helical" evidence="5">
    <location>
        <begin position="251"/>
        <end position="274"/>
    </location>
</feature>
<organism evidence="6 7">
    <name type="scientific">Diploptera punctata</name>
    <name type="common">Pacific beetle cockroach</name>
    <dbReference type="NCBI Taxonomy" id="6984"/>
    <lineage>
        <taxon>Eukaryota</taxon>
        <taxon>Metazoa</taxon>
        <taxon>Ecdysozoa</taxon>
        <taxon>Arthropoda</taxon>
        <taxon>Hexapoda</taxon>
        <taxon>Insecta</taxon>
        <taxon>Pterygota</taxon>
        <taxon>Neoptera</taxon>
        <taxon>Polyneoptera</taxon>
        <taxon>Dictyoptera</taxon>
        <taxon>Blattodea</taxon>
        <taxon>Blaberoidea</taxon>
        <taxon>Blaberidae</taxon>
        <taxon>Diplopterinae</taxon>
        <taxon>Diploptera</taxon>
    </lineage>
</organism>
<name>A0AAD8A0K4_DIPPU</name>
<dbReference type="EMBL" id="JASPKZ010004498">
    <property type="protein sequence ID" value="KAJ9590274.1"/>
    <property type="molecule type" value="Genomic_DNA"/>
</dbReference>
<evidence type="ECO:0000256" key="1">
    <source>
        <dbReference type="ARBA" id="ARBA00004141"/>
    </source>
</evidence>
<gene>
    <name evidence="6" type="ORF">L9F63_027887</name>
</gene>
<feature type="transmembrane region" description="Helical" evidence="5">
    <location>
        <begin position="412"/>
        <end position="431"/>
    </location>
</feature>